<dbReference type="Proteomes" id="UP000031668">
    <property type="component" value="Unassembled WGS sequence"/>
</dbReference>
<evidence type="ECO:0000313" key="2">
    <source>
        <dbReference type="EMBL" id="KII74505.1"/>
    </source>
</evidence>
<name>A0A0C2NDX6_THEKT</name>
<dbReference type="GO" id="GO:0005509">
    <property type="term" value="F:calcium ion binding"/>
    <property type="evidence" value="ECO:0007669"/>
    <property type="project" value="InterPro"/>
</dbReference>
<dbReference type="OrthoDB" id="37886at2759"/>
<gene>
    <name evidence="2" type="ORF">RF11_10580</name>
</gene>
<sequence>MKNLLDQMDIKEIEIYKILTRSTAQFREKRKTEFQRTYRKDLIEELTFEFTDKSRYFINCLLYTGADLDAFILRKAMERELKEDIVIHILISRSQEVLYYIKENVADLSQLPKRKGAAEALCSLIWPLNWTDSRFGDKIANHPGSSHDQRGANLYKKKMLNCNKTPIEMENTVSTPEKRDSKPSTRGAKFPLASVTRGNEFIPSLSRDSVSSEAGASNEEAKSVSPLRAVRVYVCHASTYLQTEIDR</sequence>
<dbReference type="EMBL" id="JWZT01000387">
    <property type="protein sequence ID" value="KII74505.1"/>
    <property type="molecule type" value="Genomic_DNA"/>
</dbReference>
<protein>
    <submittedName>
        <fullName evidence="2">Uncharacterized protein</fullName>
    </submittedName>
</protein>
<reference evidence="2 3" key="1">
    <citation type="journal article" date="2014" name="Genome Biol. Evol.">
        <title>The genome of the myxosporean Thelohanellus kitauei shows adaptations to nutrient acquisition within its fish host.</title>
        <authorList>
            <person name="Yang Y."/>
            <person name="Xiong J."/>
            <person name="Zhou Z."/>
            <person name="Huo F."/>
            <person name="Miao W."/>
            <person name="Ran C."/>
            <person name="Liu Y."/>
            <person name="Zhang J."/>
            <person name="Feng J."/>
            <person name="Wang M."/>
            <person name="Wang M."/>
            <person name="Wang L."/>
            <person name="Yao B."/>
        </authorList>
    </citation>
    <scope>NUCLEOTIDE SEQUENCE [LARGE SCALE GENOMIC DNA]</scope>
    <source>
        <strain evidence="2">Wuqing</strain>
    </source>
</reference>
<organism evidence="2 3">
    <name type="scientific">Thelohanellus kitauei</name>
    <name type="common">Myxosporean</name>
    <dbReference type="NCBI Taxonomy" id="669202"/>
    <lineage>
        <taxon>Eukaryota</taxon>
        <taxon>Metazoa</taxon>
        <taxon>Cnidaria</taxon>
        <taxon>Myxozoa</taxon>
        <taxon>Myxosporea</taxon>
        <taxon>Bivalvulida</taxon>
        <taxon>Platysporina</taxon>
        <taxon>Myxobolidae</taxon>
        <taxon>Thelohanellus</taxon>
    </lineage>
</organism>
<dbReference type="AlphaFoldDB" id="A0A0C2NDX6"/>
<comment type="caution">
    <text evidence="2">The sequence shown here is derived from an EMBL/GenBank/DDBJ whole genome shotgun (WGS) entry which is preliminary data.</text>
</comment>
<keyword evidence="3" id="KW-1185">Reference proteome</keyword>
<feature type="region of interest" description="Disordered" evidence="1">
    <location>
        <begin position="166"/>
        <end position="190"/>
    </location>
</feature>
<proteinExistence type="predicted"/>
<dbReference type="SUPFAM" id="SSF47874">
    <property type="entry name" value="Annexin"/>
    <property type="match status" value="1"/>
</dbReference>
<accession>A0A0C2NDX6</accession>
<evidence type="ECO:0000313" key="3">
    <source>
        <dbReference type="Proteomes" id="UP000031668"/>
    </source>
</evidence>
<dbReference type="GO" id="GO:0005544">
    <property type="term" value="F:calcium-dependent phospholipid binding"/>
    <property type="evidence" value="ECO:0007669"/>
    <property type="project" value="InterPro"/>
</dbReference>
<dbReference type="InterPro" id="IPR037104">
    <property type="entry name" value="Annexin_sf"/>
</dbReference>
<evidence type="ECO:0000256" key="1">
    <source>
        <dbReference type="SAM" id="MobiDB-lite"/>
    </source>
</evidence>